<accession>A0A916ND96</accession>
<dbReference type="CDD" id="cd03468">
    <property type="entry name" value="PolY_like"/>
    <property type="match status" value="1"/>
</dbReference>
<keyword evidence="4" id="KW-1185">Reference proteome</keyword>
<dbReference type="EMBL" id="CAJRAF010000002">
    <property type="protein sequence ID" value="CAG5006798.1"/>
    <property type="molecule type" value="Genomic_DNA"/>
</dbReference>
<dbReference type="PANTHER" id="PTHR35369:SF2">
    <property type="entry name" value="BLR3025 PROTEIN"/>
    <property type="match status" value="1"/>
</dbReference>
<evidence type="ECO:0000313" key="4">
    <source>
        <dbReference type="Proteomes" id="UP000680038"/>
    </source>
</evidence>
<dbReference type="InterPro" id="IPR001126">
    <property type="entry name" value="UmuC"/>
</dbReference>
<dbReference type="GO" id="GO:0006281">
    <property type="term" value="P:DNA repair"/>
    <property type="evidence" value="ECO:0007669"/>
    <property type="project" value="InterPro"/>
</dbReference>
<reference evidence="3" key="1">
    <citation type="submission" date="2021-04" db="EMBL/GenBank/DDBJ databases">
        <authorList>
            <person name="Rodrigo-Torres L."/>
            <person name="Arahal R. D."/>
            <person name="Lucena T."/>
        </authorList>
    </citation>
    <scope>NUCLEOTIDE SEQUENCE</scope>
    <source>
        <strain evidence="3">CECT 9275</strain>
    </source>
</reference>
<evidence type="ECO:0000313" key="3">
    <source>
        <dbReference type="EMBL" id="CAG5006798.1"/>
    </source>
</evidence>
<dbReference type="SUPFAM" id="SSF56672">
    <property type="entry name" value="DNA/RNA polymerases"/>
    <property type="match status" value="1"/>
</dbReference>
<comment type="caution">
    <text evidence="3">The sequence shown here is derived from an EMBL/GenBank/DDBJ whole genome shotgun (WGS) entry which is preliminary data.</text>
</comment>
<dbReference type="PROSITE" id="PS50173">
    <property type="entry name" value="UMUC"/>
    <property type="match status" value="1"/>
</dbReference>
<dbReference type="AlphaFoldDB" id="A0A916ND96"/>
<dbReference type="PANTHER" id="PTHR35369">
    <property type="entry name" value="BLR3025 PROTEIN-RELATED"/>
    <property type="match status" value="1"/>
</dbReference>
<dbReference type="Gene3D" id="3.40.1170.60">
    <property type="match status" value="1"/>
</dbReference>
<sequence length="499" mass="56405">MKRYVAVWFRQLLTDRVLLRQPELEGKPFVLAAKACGRMVVMAASRDAQKIGIDTGMVLADARALMPELEVLDFDPMMGEKLLTALAEWAIRYSPIVAVDLPDGLMLDVTGCAHLWGSETAYLKDIASRLKASGYHVHTAMADTIGAAWAISRYSRDFPIVAPGEQMTALLTLPPHALRLEDPIIEKMHKLGLYQIKSFIYMPASVLRRRFGQNTLDQIGKALGSTYEPLLPVQPVEPYQERLASMEPILTATGIEIALQKLLEKLCARLRKDGKGLRQAVLKCYRIDGETRQIAVGTNGPSCSAVHLFGLFELKIASIEPALGIELFVLEAPVTEELPDQQETIWNLGEGNKMAAIAELLDRIAARAGADVIHRYLPAEHYWPERAMIEATNLNDKPETQWRSDQYRPIQLLPEPERIQVSAPIPDYPPMLFRYKGQVHRIQKADGPDRIEQEWWLSDGLHRDYYSVEDEQGGRYWIFRLGHYGDEHLPQWFIHGFFA</sequence>
<dbReference type="Pfam" id="PF00817">
    <property type="entry name" value="IMS"/>
    <property type="match status" value="1"/>
</dbReference>
<dbReference type="Proteomes" id="UP000680038">
    <property type="component" value="Unassembled WGS sequence"/>
</dbReference>
<feature type="domain" description="UmuC" evidence="2">
    <location>
        <begin position="20"/>
        <end position="74"/>
    </location>
</feature>
<keyword evidence="1" id="KW-0227">DNA damage</keyword>
<dbReference type="InterPro" id="IPR050356">
    <property type="entry name" value="SulA_CellDiv_inhibitor"/>
</dbReference>
<protein>
    <submittedName>
        <fullName evidence="3">Protein ImuB</fullName>
    </submittedName>
</protein>
<dbReference type="RefSeq" id="WP_215240329.1">
    <property type="nucleotide sequence ID" value="NZ_CAJRAF010000002.1"/>
</dbReference>
<name>A0A916ND96_9BACT</name>
<dbReference type="InterPro" id="IPR043502">
    <property type="entry name" value="DNA/RNA_pol_sf"/>
</dbReference>
<evidence type="ECO:0000259" key="2">
    <source>
        <dbReference type="PROSITE" id="PS50173"/>
    </source>
</evidence>
<evidence type="ECO:0000256" key="1">
    <source>
        <dbReference type="ARBA" id="ARBA00022763"/>
    </source>
</evidence>
<gene>
    <name evidence="3" type="primary">imuB</name>
    <name evidence="3" type="ORF">DYBT9275_03898</name>
</gene>
<proteinExistence type="predicted"/>
<organism evidence="3 4">
    <name type="scientific">Dyadobacter helix</name>
    <dbReference type="NCBI Taxonomy" id="2822344"/>
    <lineage>
        <taxon>Bacteria</taxon>
        <taxon>Pseudomonadati</taxon>
        <taxon>Bacteroidota</taxon>
        <taxon>Cytophagia</taxon>
        <taxon>Cytophagales</taxon>
        <taxon>Spirosomataceae</taxon>
        <taxon>Dyadobacter</taxon>
    </lineage>
</organism>